<evidence type="ECO:0000256" key="3">
    <source>
        <dbReference type="ARBA" id="ARBA00022840"/>
    </source>
</evidence>
<dbReference type="PANTHER" id="PTHR43284:SF1">
    <property type="entry name" value="ASPARAGINE SYNTHETASE"/>
    <property type="match status" value="1"/>
</dbReference>
<proteinExistence type="inferred from homology"/>
<organism evidence="7 8">
    <name type="scientific">Candidatus Methanocrinis natronophilus</name>
    <dbReference type="NCBI Taxonomy" id="3033396"/>
    <lineage>
        <taxon>Archaea</taxon>
        <taxon>Methanobacteriati</taxon>
        <taxon>Methanobacteriota</taxon>
        <taxon>Stenosarchaea group</taxon>
        <taxon>Methanomicrobia</taxon>
        <taxon>Methanotrichales</taxon>
        <taxon>Methanotrichaceae</taxon>
        <taxon>Methanocrinis</taxon>
    </lineage>
</organism>
<dbReference type="PIRSF" id="PIRSF001589">
    <property type="entry name" value="Asn_synthetase_glu-h"/>
    <property type="match status" value="1"/>
</dbReference>
<evidence type="ECO:0000256" key="5">
    <source>
        <dbReference type="PIRNR" id="PIRNR001589"/>
    </source>
</evidence>
<comment type="similarity">
    <text evidence="1">Belongs to the asparagine synthetase family.</text>
</comment>
<dbReference type="PANTHER" id="PTHR43284">
    <property type="entry name" value="ASPARAGINE SYNTHETASE (GLUTAMINE-HYDROLYZING)"/>
    <property type="match status" value="1"/>
</dbReference>
<dbReference type="InterPro" id="IPR014729">
    <property type="entry name" value="Rossmann-like_a/b/a_fold"/>
</dbReference>
<evidence type="ECO:0000313" key="7">
    <source>
        <dbReference type="EMBL" id="MDF0591409.1"/>
    </source>
</evidence>
<dbReference type="PROSITE" id="PS51278">
    <property type="entry name" value="GATASE_TYPE_2"/>
    <property type="match status" value="1"/>
</dbReference>
<evidence type="ECO:0000259" key="6">
    <source>
        <dbReference type="PROSITE" id="PS51278"/>
    </source>
</evidence>
<accession>A0ABT5X9L9</accession>
<dbReference type="RefSeq" id="WP_316967142.1">
    <property type="nucleotide sequence ID" value="NZ_JARFPK010000039.1"/>
</dbReference>
<dbReference type="NCBIfam" id="TIGR01536">
    <property type="entry name" value="asn_synth_AEB"/>
    <property type="match status" value="1"/>
</dbReference>
<keyword evidence="2 5" id="KW-0547">Nucleotide-binding</keyword>
<feature type="domain" description="Glutamine amidotransferase type-2" evidence="6">
    <location>
        <begin position="2"/>
        <end position="208"/>
    </location>
</feature>
<keyword evidence="4" id="KW-0315">Glutamine amidotransferase</keyword>
<dbReference type="InterPro" id="IPR029055">
    <property type="entry name" value="Ntn_hydrolases_N"/>
</dbReference>
<dbReference type="SUPFAM" id="SSF56235">
    <property type="entry name" value="N-terminal nucleophile aminohydrolases (Ntn hydrolases)"/>
    <property type="match status" value="1"/>
</dbReference>
<keyword evidence="8" id="KW-1185">Reference proteome</keyword>
<evidence type="ECO:0000256" key="4">
    <source>
        <dbReference type="ARBA" id="ARBA00022962"/>
    </source>
</evidence>
<keyword evidence="3 5" id="KW-0067">ATP-binding</keyword>
<dbReference type="Pfam" id="PF13537">
    <property type="entry name" value="GATase_7"/>
    <property type="match status" value="1"/>
</dbReference>
<dbReference type="Proteomes" id="UP001220010">
    <property type="component" value="Unassembled WGS sequence"/>
</dbReference>
<dbReference type="GO" id="GO:0004066">
    <property type="term" value="F:asparagine synthase (glutamine-hydrolyzing) activity"/>
    <property type="evidence" value="ECO:0007669"/>
    <property type="project" value="UniProtKB-EC"/>
</dbReference>
<reference evidence="7 8" key="1">
    <citation type="submission" date="2023-03" db="EMBL/GenBank/DDBJ databases">
        <title>WGS of Methanotrichaceae archaeon Mx.</title>
        <authorList>
            <person name="Sorokin D.Y."/>
            <person name="Merkel A.Y."/>
        </authorList>
    </citation>
    <scope>NUCLEOTIDE SEQUENCE [LARGE SCALE GENOMIC DNA]</scope>
    <source>
        <strain evidence="7 8">Mx</strain>
    </source>
</reference>
<dbReference type="Gene3D" id="3.40.50.620">
    <property type="entry name" value="HUPs"/>
    <property type="match status" value="1"/>
</dbReference>
<dbReference type="EC" id="6.3.5.4" evidence="5"/>
<keyword evidence="7" id="KW-0436">Ligase</keyword>
<evidence type="ECO:0000256" key="2">
    <source>
        <dbReference type="ARBA" id="ARBA00022741"/>
    </source>
</evidence>
<name>A0ABT5X9L9_9EURY</name>
<evidence type="ECO:0000313" key="8">
    <source>
        <dbReference type="Proteomes" id="UP001220010"/>
    </source>
</evidence>
<comment type="caution">
    <text evidence="7">The sequence shown here is derived from an EMBL/GenBank/DDBJ whole genome shotgun (WGS) entry which is preliminary data.</text>
</comment>
<dbReference type="InterPro" id="IPR033738">
    <property type="entry name" value="AsnB_N"/>
</dbReference>
<dbReference type="InterPro" id="IPR017932">
    <property type="entry name" value="GATase_2_dom"/>
</dbReference>
<dbReference type="Gene3D" id="3.60.20.10">
    <property type="entry name" value="Glutamine Phosphoribosylpyrophosphate, subunit 1, domain 1"/>
    <property type="match status" value="1"/>
</dbReference>
<dbReference type="InterPro" id="IPR051786">
    <property type="entry name" value="ASN_synthetase/amidase"/>
</dbReference>
<evidence type="ECO:0000256" key="1">
    <source>
        <dbReference type="ARBA" id="ARBA00005752"/>
    </source>
</evidence>
<sequence>MCAINGFTWDDERLIEMMNDATRHRGPDGDGTYVNDEVSIGHRRLSIIDLSSAGRQPMANEDESAWIVFNGEIYNYESIKYELQDIGHEFKSETDTEVVIHAYEEWGYDCLERFNGMWAFGIYDKKKRLLFLSRDRFGVKPLYYQLNSKGMIFSSEIKGILVHNIERSPNEKALYEYLSFGLLDYSEETFFQGIYRLMPGEILIYDLTNKSFEKFKWYDLKSRAVIGPGPISEEDLIREIRDLFEDSVRHRMIADVPVGSCLSGGIDSSSIVCAMRKLAKDTKIKTFSMIFPGYKIDESTYIDEVVAATEAESHRFSPTTEDLMDDLYDLIRTQEEPFGSLSIYGQYKVMEMAHKNDMKVLLDGQGADELFSGYFIYYKYYLFESLLNLRIREGLKVAKTVNYNMKDLLIFPAASLLSMIGFSSRLFKIYLSKHTKHLNAVHLSGPTEILSERGFDLNRALYSNLTRDGLPQLLRYEDKNSMRWSIEARVPFLDYRLVELVSSLPSHFKIRDGVTKYIFRKAIRGLVPDRIVGRRDKIGFATPDGEWMASDELVGFAKDIFISQQFRSRTYWKQEEVMKLLEDHEAGRRNHCEMLWRLINAELWLRILIEKTDIVNDKEKQL</sequence>
<comment type="catalytic activity">
    <reaction evidence="5">
        <text>L-aspartate + L-glutamine + ATP + H2O = L-asparagine + L-glutamate + AMP + diphosphate + H(+)</text>
        <dbReference type="Rhea" id="RHEA:12228"/>
        <dbReference type="ChEBI" id="CHEBI:15377"/>
        <dbReference type="ChEBI" id="CHEBI:15378"/>
        <dbReference type="ChEBI" id="CHEBI:29985"/>
        <dbReference type="ChEBI" id="CHEBI:29991"/>
        <dbReference type="ChEBI" id="CHEBI:30616"/>
        <dbReference type="ChEBI" id="CHEBI:33019"/>
        <dbReference type="ChEBI" id="CHEBI:58048"/>
        <dbReference type="ChEBI" id="CHEBI:58359"/>
        <dbReference type="ChEBI" id="CHEBI:456215"/>
        <dbReference type="EC" id="6.3.5.4"/>
    </reaction>
</comment>
<dbReference type="CDD" id="cd01991">
    <property type="entry name" value="Asn_synthase_B_C"/>
    <property type="match status" value="1"/>
</dbReference>
<protein>
    <recommendedName>
        <fullName evidence="5">Putative asparagine synthetase [glutamine-hydrolyzing]</fullName>
        <ecNumber evidence="5">6.3.5.4</ecNumber>
    </recommendedName>
</protein>
<dbReference type="CDD" id="cd00712">
    <property type="entry name" value="AsnB"/>
    <property type="match status" value="1"/>
</dbReference>
<dbReference type="InterPro" id="IPR006426">
    <property type="entry name" value="Asn_synth_AEB"/>
</dbReference>
<dbReference type="SUPFAM" id="SSF52402">
    <property type="entry name" value="Adenine nucleotide alpha hydrolases-like"/>
    <property type="match status" value="1"/>
</dbReference>
<dbReference type="Pfam" id="PF00733">
    <property type="entry name" value="Asn_synthase"/>
    <property type="match status" value="1"/>
</dbReference>
<dbReference type="InterPro" id="IPR001962">
    <property type="entry name" value="Asn_synthase"/>
</dbReference>
<dbReference type="EMBL" id="JARFPK010000039">
    <property type="protein sequence ID" value="MDF0591409.1"/>
    <property type="molecule type" value="Genomic_DNA"/>
</dbReference>
<gene>
    <name evidence="7" type="primary">asnB</name>
    <name evidence="7" type="ORF">P0O15_09585</name>
</gene>